<dbReference type="RefSeq" id="WP_260763431.1">
    <property type="nucleotide sequence ID" value="NZ_CP045921.1"/>
</dbReference>
<evidence type="ECO:0000313" key="8">
    <source>
        <dbReference type="EMBL" id="QHN43344.1"/>
    </source>
</evidence>
<keyword evidence="1 6" id="KW-0819">tRNA processing</keyword>
<dbReference type="InterPro" id="IPR000100">
    <property type="entry name" value="RNase_P"/>
</dbReference>
<comment type="similarity">
    <text evidence="6">Belongs to the RnpA family.</text>
</comment>
<evidence type="ECO:0000256" key="7">
    <source>
        <dbReference type="NCBIfam" id="TIGR00188"/>
    </source>
</evidence>
<proteinExistence type="inferred from homology"/>
<keyword evidence="5 6" id="KW-0694">RNA-binding</keyword>
<dbReference type="GO" id="GO:0000049">
    <property type="term" value="F:tRNA binding"/>
    <property type="evidence" value="ECO:0007669"/>
    <property type="project" value="UniProtKB-UniRule"/>
</dbReference>
<keyword evidence="4 6" id="KW-0378">Hydrolase</keyword>
<dbReference type="GO" id="GO:0004526">
    <property type="term" value="F:ribonuclease P activity"/>
    <property type="evidence" value="ECO:0007669"/>
    <property type="project" value="UniProtKB-UniRule"/>
</dbReference>
<dbReference type="NCBIfam" id="TIGR00188">
    <property type="entry name" value="rnpA"/>
    <property type="match status" value="1"/>
</dbReference>
<dbReference type="EC" id="3.1.26.5" evidence="6 7"/>
<evidence type="ECO:0000256" key="2">
    <source>
        <dbReference type="ARBA" id="ARBA00022722"/>
    </source>
</evidence>
<sequence>MLAQKHRFHGHASLKYVYRNGAVSRSRLFMVRAVPNSRRMDPRCSVVVSKKVLKSAVGRNRIRRRVYHLLHARLAEFVGAQDVVVMVCTAEVALVPYEELMAQLYTQLTDVGVFAPQE</sequence>
<name>A0A857ML45_9BACT</name>
<dbReference type="Pfam" id="PF00825">
    <property type="entry name" value="Ribonuclease_P"/>
    <property type="match status" value="1"/>
</dbReference>
<dbReference type="GO" id="GO:0001682">
    <property type="term" value="P:tRNA 5'-leader removal"/>
    <property type="evidence" value="ECO:0007669"/>
    <property type="project" value="UniProtKB-UniRule"/>
</dbReference>
<dbReference type="AlphaFoldDB" id="A0A857ML45"/>
<dbReference type="SUPFAM" id="SSF54211">
    <property type="entry name" value="Ribosomal protein S5 domain 2-like"/>
    <property type="match status" value="1"/>
</dbReference>
<evidence type="ECO:0000256" key="5">
    <source>
        <dbReference type="ARBA" id="ARBA00022884"/>
    </source>
</evidence>
<dbReference type="KEGG" id="mama:GII36_05860"/>
<evidence type="ECO:0000256" key="1">
    <source>
        <dbReference type="ARBA" id="ARBA00022694"/>
    </source>
</evidence>
<dbReference type="EMBL" id="CP045921">
    <property type="protein sequence ID" value="QHN43344.1"/>
    <property type="molecule type" value="Genomic_DNA"/>
</dbReference>
<keyword evidence="2 6" id="KW-0540">Nuclease</keyword>
<evidence type="ECO:0000256" key="3">
    <source>
        <dbReference type="ARBA" id="ARBA00022759"/>
    </source>
</evidence>
<protein>
    <recommendedName>
        <fullName evidence="6 7">Ribonuclease P protein component</fullName>
        <shortName evidence="6">RNase P protein</shortName>
        <shortName evidence="6">RNaseP protein</shortName>
        <ecNumber evidence="6 7">3.1.26.5</ecNumber>
    </recommendedName>
    <alternativeName>
        <fullName evidence="6">Protein C5</fullName>
    </alternativeName>
</protein>
<dbReference type="PANTHER" id="PTHR33992:SF1">
    <property type="entry name" value="RIBONUCLEASE P PROTEIN COMPONENT"/>
    <property type="match status" value="1"/>
</dbReference>
<evidence type="ECO:0000256" key="4">
    <source>
        <dbReference type="ARBA" id="ARBA00022801"/>
    </source>
</evidence>
<keyword evidence="3 6" id="KW-0255">Endonuclease</keyword>
<reference evidence="8" key="1">
    <citation type="journal article" date="2021" name="Nat. Microbiol.">
        <title>Cocultivation of an ultrasmall environmental parasitic bacterium with lytic ability against bacteria associated with wastewater foams.</title>
        <authorList>
            <person name="Batinovic S."/>
            <person name="Rose J.J.A."/>
            <person name="Ratcliffe J."/>
            <person name="Seviour R.J."/>
            <person name="Petrovski S."/>
        </authorList>
    </citation>
    <scope>NUCLEOTIDE SEQUENCE</scope>
    <source>
        <strain evidence="8">JR1</strain>
    </source>
</reference>
<dbReference type="InterPro" id="IPR020568">
    <property type="entry name" value="Ribosomal_Su5_D2-typ_SF"/>
</dbReference>
<evidence type="ECO:0000256" key="6">
    <source>
        <dbReference type="HAMAP-Rule" id="MF_00227"/>
    </source>
</evidence>
<organism evidence="8 9">
    <name type="scientific">Candidatus Mycosynbacter amalyticus</name>
    <dbReference type="NCBI Taxonomy" id="2665156"/>
    <lineage>
        <taxon>Bacteria</taxon>
        <taxon>Candidatus Saccharimonadota</taxon>
        <taxon>Candidatus Saccharimonadota incertae sedis</taxon>
        <taxon>Candidatus Mycosynbacter</taxon>
    </lineage>
</organism>
<dbReference type="GO" id="GO:0030677">
    <property type="term" value="C:ribonuclease P complex"/>
    <property type="evidence" value="ECO:0007669"/>
    <property type="project" value="TreeGrafter"/>
</dbReference>
<gene>
    <name evidence="6 8" type="primary">rnpA</name>
    <name evidence="8" type="ORF">GII36_05860</name>
</gene>
<dbReference type="GO" id="GO:0042781">
    <property type="term" value="F:3'-tRNA processing endoribonuclease activity"/>
    <property type="evidence" value="ECO:0007669"/>
    <property type="project" value="TreeGrafter"/>
</dbReference>
<comment type="subunit">
    <text evidence="6">Consists of a catalytic RNA component (M1 or rnpB) and a protein subunit.</text>
</comment>
<dbReference type="InterPro" id="IPR014721">
    <property type="entry name" value="Ribsml_uS5_D2-typ_fold_subgr"/>
</dbReference>
<accession>A0A857ML45</accession>
<dbReference type="Proteomes" id="UP001059824">
    <property type="component" value="Chromosome"/>
</dbReference>
<dbReference type="PANTHER" id="PTHR33992">
    <property type="entry name" value="RIBONUCLEASE P PROTEIN COMPONENT"/>
    <property type="match status" value="1"/>
</dbReference>
<dbReference type="HAMAP" id="MF_00227">
    <property type="entry name" value="RNase_P"/>
    <property type="match status" value="1"/>
</dbReference>
<keyword evidence="9" id="KW-1185">Reference proteome</keyword>
<dbReference type="Gene3D" id="3.30.230.10">
    <property type="match status" value="1"/>
</dbReference>
<comment type="function">
    <text evidence="6">RNaseP catalyzes the removal of the 5'-leader sequence from pre-tRNA to produce the mature 5'-terminus. It can also cleave other RNA substrates such as 4.5S RNA. The protein component plays an auxiliary but essential role in vivo by binding to the 5'-leader sequence and broadening the substrate specificity of the ribozyme.</text>
</comment>
<evidence type="ECO:0000313" key="9">
    <source>
        <dbReference type="Proteomes" id="UP001059824"/>
    </source>
</evidence>
<comment type="catalytic activity">
    <reaction evidence="6">
        <text>Endonucleolytic cleavage of RNA, removing 5'-extranucleotides from tRNA precursor.</text>
        <dbReference type="EC" id="3.1.26.5"/>
    </reaction>
</comment>